<feature type="signal peptide" evidence="4">
    <location>
        <begin position="1"/>
        <end position="31"/>
    </location>
</feature>
<keyword evidence="4" id="KW-0732">Signal</keyword>
<dbReference type="EMBL" id="DQID01000243">
    <property type="protein sequence ID" value="HCT14973.1"/>
    <property type="molecule type" value="Genomic_DNA"/>
</dbReference>
<proteinExistence type="inferred from homology"/>
<dbReference type="AlphaFoldDB" id="A0A3D4T0D4"/>
<dbReference type="RefSeq" id="WP_010118608.1">
    <property type="nucleotide sequence ID" value="NZ_DAITTW010000008.1"/>
</dbReference>
<evidence type="ECO:0000256" key="1">
    <source>
        <dbReference type="ARBA" id="ARBA00010646"/>
    </source>
</evidence>
<dbReference type="GO" id="GO:0003796">
    <property type="term" value="F:lysozyme activity"/>
    <property type="evidence" value="ECO:0007669"/>
    <property type="project" value="InterPro"/>
</dbReference>
<comment type="caution">
    <text evidence="5">The sequence shown here is derived from an EMBL/GenBank/DDBJ whole genome shotgun (WGS) entry which is preliminary data.</text>
</comment>
<evidence type="ECO:0000256" key="2">
    <source>
        <dbReference type="ARBA" id="ARBA00022801"/>
    </source>
</evidence>
<protein>
    <submittedName>
        <fullName evidence="5">Glycoside hydrolase</fullName>
    </submittedName>
</protein>
<sequence length="254" mass="26335">MRSTSTSLTALSVLSLATAACLTAATLPAAAAEDSAGSLGGGGGGTVAGIDVSSHQHNESPVSDWIAARGAGTGFVYVKATEGTDYVNPNWIGDVNLARTTGIRGGSYHYARPSDAPGDAAAQANTFATATIGSPAPTLTPVLDLEESGGLSPEQLQSWVRDYLNVLKLRTGRDAVIYTYPNFWRDAMGDTAEFSDHPLWIADYNGGSAPDLPGGWDNWTIWQTGSDGTVPGVEGPVDQNVFNGDAQGLDRMLG</sequence>
<keyword evidence="2 5" id="KW-0378">Hydrolase</keyword>
<evidence type="ECO:0000313" key="6">
    <source>
        <dbReference type="Proteomes" id="UP000261739"/>
    </source>
</evidence>
<evidence type="ECO:0000256" key="4">
    <source>
        <dbReference type="SAM" id="SignalP"/>
    </source>
</evidence>
<comment type="similarity">
    <text evidence="1">Belongs to the glycosyl hydrolase 25 family.</text>
</comment>
<accession>A0A3D4T0D4</accession>
<dbReference type="GO" id="GO:0016998">
    <property type="term" value="P:cell wall macromolecule catabolic process"/>
    <property type="evidence" value="ECO:0007669"/>
    <property type="project" value="InterPro"/>
</dbReference>
<organism evidence="5 6">
    <name type="scientific">Corynebacterium nuruki</name>
    <dbReference type="NCBI Taxonomy" id="1032851"/>
    <lineage>
        <taxon>Bacteria</taxon>
        <taxon>Bacillati</taxon>
        <taxon>Actinomycetota</taxon>
        <taxon>Actinomycetes</taxon>
        <taxon>Mycobacteriales</taxon>
        <taxon>Corynebacteriaceae</taxon>
        <taxon>Corynebacterium</taxon>
    </lineage>
</organism>
<name>A0A3D4T0D4_9CORY</name>
<dbReference type="InterPro" id="IPR002053">
    <property type="entry name" value="Glyco_hydro_25"/>
</dbReference>
<dbReference type="STRING" id="863239.GCA_000213935_02749"/>
<evidence type="ECO:0000313" key="5">
    <source>
        <dbReference type="EMBL" id="HCT14973.1"/>
    </source>
</evidence>
<keyword evidence="3" id="KW-0326">Glycosidase</keyword>
<dbReference type="Gene3D" id="3.20.20.80">
    <property type="entry name" value="Glycosidases"/>
    <property type="match status" value="1"/>
</dbReference>
<dbReference type="PANTHER" id="PTHR34135">
    <property type="entry name" value="LYSOZYME"/>
    <property type="match status" value="1"/>
</dbReference>
<feature type="chain" id="PRO_5017610247" evidence="4">
    <location>
        <begin position="32"/>
        <end position="254"/>
    </location>
</feature>
<dbReference type="PANTHER" id="PTHR34135:SF2">
    <property type="entry name" value="LYSOZYME"/>
    <property type="match status" value="1"/>
</dbReference>
<dbReference type="GO" id="GO:0016052">
    <property type="term" value="P:carbohydrate catabolic process"/>
    <property type="evidence" value="ECO:0007669"/>
    <property type="project" value="TreeGrafter"/>
</dbReference>
<dbReference type="GO" id="GO:0009253">
    <property type="term" value="P:peptidoglycan catabolic process"/>
    <property type="evidence" value="ECO:0007669"/>
    <property type="project" value="InterPro"/>
</dbReference>
<dbReference type="Proteomes" id="UP000261739">
    <property type="component" value="Unassembled WGS sequence"/>
</dbReference>
<dbReference type="InterPro" id="IPR018077">
    <property type="entry name" value="Glyco_hydro_fam25_subgr"/>
</dbReference>
<dbReference type="Pfam" id="PF01183">
    <property type="entry name" value="Glyco_hydro_25"/>
    <property type="match status" value="1"/>
</dbReference>
<gene>
    <name evidence="5" type="ORF">DIW82_09385</name>
</gene>
<dbReference type="SMART" id="SM00641">
    <property type="entry name" value="Glyco_25"/>
    <property type="match status" value="1"/>
</dbReference>
<dbReference type="SUPFAM" id="SSF51445">
    <property type="entry name" value="(Trans)glycosidases"/>
    <property type="match status" value="1"/>
</dbReference>
<reference evidence="5 6" key="1">
    <citation type="journal article" date="2018" name="Nat. Biotechnol.">
        <title>A standardized bacterial taxonomy based on genome phylogeny substantially revises the tree of life.</title>
        <authorList>
            <person name="Parks D.H."/>
            <person name="Chuvochina M."/>
            <person name="Waite D.W."/>
            <person name="Rinke C."/>
            <person name="Skarshewski A."/>
            <person name="Chaumeil P.A."/>
            <person name="Hugenholtz P."/>
        </authorList>
    </citation>
    <scope>NUCLEOTIDE SEQUENCE [LARGE SCALE GENOMIC DNA]</scope>
    <source>
        <strain evidence="5">UBA11247</strain>
    </source>
</reference>
<evidence type="ECO:0000256" key="3">
    <source>
        <dbReference type="ARBA" id="ARBA00023295"/>
    </source>
</evidence>
<dbReference type="PROSITE" id="PS51904">
    <property type="entry name" value="GLYCOSYL_HYDROL_F25_2"/>
    <property type="match status" value="1"/>
</dbReference>
<dbReference type="InterPro" id="IPR017853">
    <property type="entry name" value="GH"/>
</dbReference>
<dbReference type="PROSITE" id="PS51257">
    <property type="entry name" value="PROKAR_LIPOPROTEIN"/>
    <property type="match status" value="1"/>
</dbReference>